<keyword evidence="2" id="KW-1185">Reference proteome</keyword>
<protein>
    <submittedName>
        <fullName evidence="1">Uncharacterized protein</fullName>
    </submittedName>
</protein>
<proteinExistence type="predicted"/>
<dbReference type="EMBL" id="JAVRFD010000039">
    <property type="protein sequence ID" value="MDT0549925.1"/>
    <property type="molecule type" value="Genomic_DNA"/>
</dbReference>
<reference evidence="1" key="1">
    <citation type="submission" date="2024-05" db="EMBL/GenBank/DDBJ databases">
        <title>30 novel species of actinomycetes from the DSMZ collection.</title>
        <authorList>
            <person name="Nouioui I."/>
        </authorList>
    </citation>
    <scope>NUCLEOTIDE SEQUENCE</scope>
    <source>
        <strain evidence="1">DSM 41529</strain>
    </source>
</reference>
<evidence type="ECO:0000313" key="1">
    <source>
        <dbReference type="EMBL" id="MDT0549925.1"/>
    </source>
</evidence>
<name>A0ABU2XXY9_9ACTN</name>
<organism evidence="1 2">
    <name type="scientific">Streptomyces lonegramiae</name>
    <dbReference type="NCBI Taxonomy" id="3075524"/>
    <lineage>
        <taxon>Bacteria</taxon>
        <taxon>Bacillati</taxon>
        <taxon>Actinomycetota</taxon>
        <taxon>Actinomycetes</taxon>
        <taxon>Kitasatosporales</taxon>
        <taxon>Streptomycetaceae</taxon>
        <taxon>Streptomyces</taxon>
    </lineage>
</organism>
<dbReference type="Proteomes" id="UP001180754">
    <property type="component" value="Unassembled WGS sequence"/>
</dbReference>
<accession>A0ABU2XXY9</accession>
<sequence>MAQIINRGRSVLRKRSPYQLLHPGETTGDDEATWSCSSVAPGTLNRWATSIGPGRCKIYSDRTVTANGYRC</sequence>
<comment type="caution">
    <text evidence="1">The sequence shown here is derived from an EMBL/GenBank/DDBJ whole genome shotgun (WGS) entry which is preliminary data.</text>
</comment>
<evidence type="ECO:0000313" key="2">
    <source>
        <dbReference type="Proteomes" id="UP001180754"/>
    </source>
</evidence>
<gene>
    <name evidence="1" type="ORF">RND15_45880</name>
</gene>
<dbReference type="RefSeq" id="WP_311730501.1">
    <property type="nucleotide sequence ID" value="NZ_JAVRFD010000039.1"/>
</dbReference>